<accession>A0AA39GQ07</accession>
<feature type="compositionally biased region" description="Basic and acidic residues" evidence="1">
    <location>
        <begin position="303"/>
        <end position="321"/>
    </location>
</feature>
<comment type="caution">
    <text evidence="2">The sequence shown here is derived from an EMBL/GenBank/DDBJ whole genome shotgun (WGS) entry which is preliminary data.</text>
</comment>
<keyword evidence="3" id="KW-1185">Reference proteome</keyword>
<feature type="region of interest" description="Disordered" evidence="1">
    <location>
        <begin position="205"/>
        <end position="403"/>
    </location>
</feature>
<feature type="compositionally biased region" description="Polar residues" evidence="1">
    <location>
        <begin position="366"/>
        <end position="389"/>
    </location>
</feature>
<feature type="compositionally biased region" description="Polar residues" evidence="1">
    <location>
        <begin position="721"/>
        <end position="730"/>
    </location>
</feature>
<feature type="compositionally biased region" description="Low complexity" evidence="1">
    <location>
        <begin position="214"/>
        <end position="228"/>
    </location>
</feature>
<organism evidence="2 3">
    <name type="scientific">Sarocladium strictum</name>
    <name type="common">Black bundle disease fungus</name>
    <name type="synonym">Acremonium strictum</name>
    <dbReference type="NCBI Taxonomy" id="5046"/>
    <lineage>
        <taxon>Eukaryota</taxon>
        <taxon>Fungi</taxon>
        <taxon>Dikarya</taxon>
        <taxon>Ascomycota</taxon>
        <taxon>Pezizomycotina</taxon>
        <taxon>Sordariomycetes</taxon>
        <taxon>Hypocreomycetidae</taxon>
        <taxon>Hypocreales</taxon>
        <taxon>Sarocladiaceae</taxon>
        <taxon>Sarocladium</taxon>
    </lineage>
</organism>
<feature type="compositionally biased region" description="Polar residues" evidence="1">
    <location>
        <begin position="130"/>
        <end position="147"/>
    </location>
</feature>
<dbReference type="EMBL" id="JAPDFR010000001">
    <property type="protein sequence ID" value="KAK0391447.1"/>
    <property type="molecule type" value="Genomic_DNA"/>
</dbReference>
<feature type="compositionally biased region" description="Basic and acidic residues" evidence="1">
    <location>
        <begin position="343"/>
        <end position="364"/>
    </location>
</feature>
<feature type="region of interest" description="Disordered" evidence="1">
    <location>
        <begin position="717"/>
        <end position="742"/>
    </location>
</feature>
<dbReference type="AlphaFoldDB" id="A0AA39GQ07"/>
<protein>
    <submittedName>
        <fullName evidence="2">Uncharacterized protein</fullName>
    </submittedName>
</protein>
<feature type="compositionally biased region" description="Low complexity" evidence="1">
    <location>
        <begin position="544"/>
        <end position="553"/>
    </location>
</feature>
<feature type="compositionally biased region" description="Polar residues" evidence="1">
    <location>
        <begin position="418"/>
        <end position="427"/>
    </location>
</feature>
<feature type="compositionally biased region" description="Polar residues" evidence="1">
    <location>
        <begin position="278"/>
        <end position="296"/>
    </location>
</feature>
<evidence type="ECO:0000313" key="2">
    <source>
        <dbReference type="EMBL" id="KAK0391447.1"/>
    </source>
</evidence>
<feature type="region of interest" description="Disordered" evidence="1">
    <location>
        <begin position="418"/>
        <end position="440"/>
    </location>
</feature>
<proteinExistence type="predicted"/>
<reference evidence="2" key="1">
    <citation type="submission" date="2022-10" db="EMBL/GenBank/DDBJ databases">
        <title>Determination and structural analysis of whole genome sequence of Sarocladium strictum F4-1.</title>
        <authorList>
            <person name="Hu L."/>
            <person name="Jiang Y."/>
        </authorList>
    </citation>
    <scope>NUCLEOTIDE SEQUENCE</scope>
    <source>
        <strain evidence="2">F4-1</strain>
    </source>
</reference>
<feature type="compositionally biased region" description="Acidic residues" evidence="1">
    <location>
        <begin position="65"/>
        <end position="76"/>
    </location>
</feature>
<name>A0AA39GQ07_SARSR</name>
<feature type="compositionally biased region" description="Polar residues" evidence="1">
    <location>
        <begin position="236"/>
        <end position="246"/>
    </location>
</feature>
<gene>
    <name evidence="2" type="ORF">NLU13_0948</name>
</gene>
<sequence>MVSRGRQKQTIRGPVKRNNPSFTPLDMTPTSRLSREDDDTNLDLETPTGADREDIVEQVNCSQDDVFDEDGLDDSDLLALENQSSLQRPDRKKSFAWSEGDSVSRRSSPVQAGETPQADWQLDGVDSIPNPYSSPCSGTGNFPSTMPLQKGHLDALLPSTSTGSSRGACFDFSETASTARRSTPFDSFATFEDVWELGDSNTVTPHGSCMPQDLSPVLSSSGQKSSSLYRNPQGVPENTQKVNSAQELIRISKEETHVPPKGRTVNRRKQRAKPPIQVDNSIQPLVTNTTRTGETSHQTRRKLPIEAEKRNKMEQNSEQDKTHRKTVKPAATKRRSQPPKKGIRCDGDTAVPDSKKLRPKDVDSTWKPSPVSQRAADTSMPSLQKQQPAITIGGPAANTRGRGLDSTYFLQSREAEAVNSQTKCSTPTEEENNLGQGQEADSAKCLATSVDEARGSTAALGAVCAYENEVQLSDFLKPPASETCHARQSLSEGDDQDRSTFQAVVASEQLPTELPSTSACQNDHSTHSDKPLPVCQSQVTIELSSDSESSTSDNEGVPIRKQDMACSSEPQDKSMLHRVNPCHDQSEVPSSPIQKPSISSVTTALSRLPAARGGGFPRSTETAEPIARYANTSLIHQSKEHCTPLTVKDVNLVHADHGQGIQGDKRIVSVSEGGSPLIASTTQRKRKRDDANMTSSPLDDKPIELIYTSRSLAGSDAVGSVNCQSRSQPLRSGHRLATSRKPDTSLRNIDHLSGEANNLIKNVVNRLQGLATDLRDTDIVYKEKMARCLSKIQQREREEARDLETANRDSLKRFRALVKEVRNLIEEEASDRQKRIKELDRLRASRGKAYEVALSGMEKLLRSLGSGQ</sequence>
<feature type="region of interest" description="Disordered" evidence="1">
    <location>
        <begin position="675"/>
        <end position="700"/>
    </location>
</feature>
<feature type="compositionally biased region" description="Polar residues" evidence="1">
    <location>
        <begin position="514"/>
        <end position="523"/>
    </location>
</feature>
<feature type="region of interest" description="Disordered" evidence="1">
    <location>
        <begin position="510"/>
        <end position="575"/>
    </location>
</feature>
<evidence type="ECO:0000256" key="1">
    <source>
        <dbReference type="SAM" id="MobiDB-lite"/>
    </source>
</evidence>
<evidence type="ECO:0000313" key="3">
    <source>
        <dbReference type="Proteomes" id="UP001175261"/>
    </source>
</evidence>
<feature type="region of interest" description="Disordered" evidence="1">
    <location>
        <begin position="1"/>
        <end position="150"/>
    </location>
</feature>
<feature type="compositionally biased region" description="Polar residues" evidence="1">
    <location>
        <begin position="18"/>
        <end position="32"/>
    </location>
</feature>
<feature type="compositionally biased region" description="Basic residues" evidence="1">
    <location>
        <begin position="322"/>
        <end position="342"/>
    </location>
</feature>
<dbReference type="Proteomes" id="UP001175261">
    <property type="component" value="Unassembled WGS sequence"/>
</dbReference>